<comment type="caution">
    <text evidence="2">The sequence shown here is derived from an EMBL/GenBank/DDBJ whole genome shotgun (WGS) entry which is preliminary data.</text>
</comment>
<evidence type="ECO:0000313" key="3">
    <source>
        <dbReference type="Proteomes" id="UP001163823"/>
    </source>
</evidence>
<gene>
    <name evidence="2" type="ORF">O6P43_011358</name>
</gene>
<evidence type="ECO:0000256" key="1">
    <source>
        <dbReference type="SAM" id="Phobius"/>
    </source>
</evidence>
<keyword evidence="3" id="KW-1185">Reference proteome</keyword>
<evidence type="ECO:0000313" key="2">
    <source>
        <dbReference type="EMBL" id="KAJ7967044.1"/>
    </source>
</evidence>
<feature type="transmembrane region" description="Helical" evidence="1">
    <location>
        <begin position="64"/>
        <end position="83"/>
    </location>
</feature>
<keyword evidence="1" id="KW-1133">Transmembrane helix</keyword>
<organism evidence="2 3">
    <name type="scientific">Quillaja saponaria</name>
    <name type="common">Soap bark tree</name>
    <dbReference type="NCBI Taxonomy" id="32244"/>
    <lineage>
        <taxon>Eukaryota</taxon>
        <taxon>Viridiplantae</taxon>
        <taxon>Streptophyta</taxon>
        <taxon>Embryophyta</taxon>
        <taxon>Tracheophyta</taxon>
        <taxon>Spermatophyta</taxon>
        <taxon>Magnoliopsida</taxon>
        <taxon>eudicotyledons</taxon>
        <taxon>Gunneridae</taxon>
        <taxon>Pentapetalae</taxon>
        <taxon>rosids</taxon>
        <taxon>fabids</taxon>
        <taxon>Fabales</taxon>
        <taxon>Quillajaceae</taxon>
        <taxon>Quillaja</taxon>
    </lineage>
</organism>
<dbReference type="KEGG" id="qsa:O6P43_011358"/>
<reference evidence="2" key="1">
    <citation type="journal article" date="2023" name="Science">
        <title>Elucidation of the pathway for biosynthesis of saponin adjuvants from the soapbark tree.</title>
        <authorList>
            <person name="Reed J."/>
            <person name="Orme A."/>
            <person name="El-Demerdash A."/>
            <person name="Owen C."/>
            <person name="Martin L.B.B."/>
            <person name="Misra R.C."/>
            <person name="Kikuchi S."/>
            <person name="Rejzek M."/>
            <person name="Martin A.C."/>
            <person name="Harkess A."/>
            <person name="Leebens-Mack J."/>
            <person name="Louveau T."/>
            <person name="Stephenson M.J."/>
            <person name="Osbourn A."/>
        </authorList>
    </citation>
    <scope>NUCLEOTIDE SEQUENCE</scope>
    <source>
        <strain evidence="2">S10</strain>
    </source>
</reference>
<accession>A0AAD7LZB4</accession>
<sequence length="108" mass="12351">MKPLLPRGPLQPSFPLQFFSLVPRIQVYGWVSSVGLCIVLAADLFFLPIVPWFCPCKQERNSNLWLGSPSYVSCIPAIFWSWFVKHGEAEQWPTFGFGTTLFHAVYQL</sequence>
<proteinExistence type="predicted"/>
<dbReference type="EMBL" id="JARAOO010000005">
    <property type="protein sequence ID" value="KAJ7967044.1"/>
    <property type="molecule type" value="Genomic_DNA"/>
</dbReference>
<name>A0AAD7LZB4_QUISA</name>
<dbReference type="Proteomes" id="UP001163823">
    <property type="component" value="Chromosome 5"/>
</dbReference>
<dbReference type="AlphaFoldDB" id="A0AAD7LZB4"/>
<keyword evidence="1" id="KW-0472">Membrane</keyword>
<protein>
    <submittedName>
        <fullName evidence="2">Uncharacterized protein</fullName>
    </submittedName>
</protein>
<keyword evidence="1" id="KW-0812">Transmembrane</keyword>
<feature type="transmembrane region" description="Helical" evidence="1">
    <location>
        <begin position="27"/>
        <end position="52"/>
    </location>
</feature>